<dbReference type="Proteomes" id="UP000176648">
    <property type="component" value="Unassembled WGS sequence"/>
</dbReference>
<dbReference type="AlphaFoldDB" id="A0A1G2C852"/>
<evidence type="ECO:0000313" key="1">
    <source>
        <dbReference type="EMBL" id="OGY97301.1"/>
    </source>
</evidence>
<protein>
    <submittedName>
        <fullName evidence="1">Uncharacterized protein</fullName>
    </submittedName>
</protein>
<accession>A0A1G2C852</accession>
<name>A0A1G2C852_9BACT</name>
<gene>
    <name evidence="1" type="ORF">A2122_01895</name>
</gene>
<organism evidence="1 2">
    <name type="scientific">Candidatus Liptonbacteria bacterium GWB1_49_6</name>
    <dbReference type="NCBI Taxonomy" id="1798644"/>
    <lineage>
        <taxon>Bacteria</taxon>
        <taxon>Candidatus Liptoniibacteriota</taxon>
    </lineage>
</organism>
<comment type="caution">
    <text evidence="1">The sequence shown here is derived from an EMBL/GenBank/DDBJ whole genome shotgun (WGS) entry which is preliminary data.</text>
</comment>
<dbReference type="EMBL" id="MHKU01000003">
    <property type="protein sequence ID" value="OGY97301.1"/>
    <property type="molecule type" value="Genomic_DNA"/>
</dbReference>
<proteinExistence type="predicted"/>
<sequence>MEIEEDVQMPANRYGLAEQYPRSDSDYESMGDLPPIGALKALYKYFTVGGGQWGHTPHWLSAGLAAIADGDEERAKKCLAIAFGYKDAMRGEERNALFATSGLLEPNDFAAVLRHSRRTQ</sequence>
<reference evidence="1 2" key="1">
    <citation type="journal article" date="2016" name="Nat. Commun.">
        <title>Thousands of microbial genomes shed light on interconnected biogeochemical processes in an aquifer system.</title>
        <authorList>
            <person name="Anantharaman K."/>
            <person name="Brown C.T."/>
            <person name="Hug L.A."/>
            <person name="Sharon I."/>
            <person name="Castelle C.J."/>
            <person name="Probst A.J."/>
            <person name="Thomas B.C."/>
            <person name="Singh A."/>
            <person name="Wilkins M.J."/>
            <person name="Karaoz U."/>
            <person name="Brodie E.L."/>
            <person name="Williams K.H."/>
            <person name="Hubbard S.S."/>
            <person name="Banfield J.F."/>
        </authorList>
    </citation>
    <scope>NUCLEOTIDE SEQUENCE [LARGE SCALE GENOMIC DNA]</scope>
</reference>
<evidence type="ECO:0000313" key="2">
    <source>
        <dbReference type="Proteomes" id="UP000176648"/>
    </source>
</evidence>